<dbReference type="Gene3D" id="2.60.120.180">
    <property type="match status" value="1"/>
</dbReference>
<keyword evidence="2" id="KW-0119">Carbohydrate metabolism</keyword>
<dbReference type="InterPro" id="IPR002594">
    <property type="entry name" value="GH12"/>
</dbReference>
<name>A0A4Q4SRU2_9PEZI</name>
<keyword evidence="4" id="KW-0732">Signal</keyword>
<reference evidence="5 6" key="1">
    <citation type="submission" date="2018-06" db="EMBL/GenBank/DDBJ databases">
        <title>Complete Genomes of Monosporascus.</title>
        <authorList>
            <person name="Robinson A.J."/>
            <person name="Natvig D.O."/>
        </authorList>
    </citation>
    <scope>NUCLEOTIDE SEQUENCE [LARGE SCALE GENOMIC DNA]</scope>
    <source>
        <strain evidence="5 6">CBS 110550</strain>
    </source>
</reference>
<dbReference type="SUPFAM" id="SSF49899">
    <property type="entry name" value="Concanavalin A-like lectins/glucanases"/>
    <property type="match status" value="1"/>
</dbReference>
<protein>
    <recommendedName>
        <fullName evidence="7">GH16 domain-containing protein</fullName>
    </recommendedName>
</protein>
<sequence>MLAYTFLFLALSPLAAHALSKREKCGPHLVTITHTVTLAPSTVVVVPSETSAAPSSLTETVEIPTMDLTTLSSVFSSHGSVKISSSASASPPSEPSEVTPPEITEAVPTSTEEPTQAESSTGAVDRSSTAPLSPAGDATAVADGPAATHLCGNSDRKIMPGYPWTVSNAMYNADLMVGRQCTNYESVLEAPDGTQQVRYMSVTDIQRLEDTEDDCKGYSNIGIGKNLGKRFRDVTSIPAYFQWERKSSGEFKGKSRFNPSSPLNHMSLLAFIHTSSSNALHRYHLGANIFDFITAPTAGDTSSTATSEFMLWIEIWGGQVPIGYSQGPVAKLDLYGTTFQLYEGKNRGSGVTVRSALPESPFGGVFDGDLRDWLGVMAERGYIRNTDFVNVGNAGTEIFYGDSEMEAVVALEIKV</sequence>
<evidence type="ECO:0008006" key="7">
    <source>
        <dbReference type="Google" id="ProtNLM"/>
    </source>
</evidence>
<keyword evidence="2" id="KW-0326">Glycosidase</keyword>
<dbReference type="PANTHER" id="PTHR34002">
    <property type="entry name" value="BLR1656 PROTEIN"/>
    <property type="match status" value="1"/>
</dbReference>
<dbReference type="Proteomes" id="UP000293360">
    <property type="component" value="Unassembled WGS sequence"/>
</dbReference>
<dbReference type="STRING" id="155417.A0A4Q4SRU2"/>
<evidence type="ECO:0000313" key="5">
    <source>
        <dbReference type="EMBL" id="RYO74238.1"/>
    </source>
</evidence>
<feature type="chain" id="PRO_5020792535" description="GH16 domain-containing protein" evidence="4">
    <location>
        <begin position="19"/>
        <end position="415"/>
    </location>
</feature>
<proteinExistence type="inferred from homology"/>
<comment type="caution">
    <text evidence="5">The sequence shown here is derived from an EMBL/GenBank/DDBJ whole genome shotgun (WGS) entry which is preliminary data.</text>
</comment>
<feature type="signal peptide" evidence="4">
    <location>
        <begin position="1"/>
        <end position="18"/>
    </location>
</feature>
<feature type="compositionally biased region" description="Low complexity" evidence="3">
    <location>
        <begin position="82"/>
        <end position="102"/>
    </location>
</feature>
<dbReference type="PANTHER" id="PTHR34002:SF9">
    <property type="entry name" value="XYLOGLUCAN-SPECIFIC ENDO-BETA-1,4-GLUCANASE A"/>
    <property type="match status" value="1"/>
</dbReference>
<feature type="compositionally biased region" description="Polar residues" evidence="3">
    <location>
        <begin position="107"/>
        <end position="131"/>
    </location>
</feature>
<dbReference type="EMBL" id="QJNU01001590">
    <property type="protein sequence ID" value="RYO74238.1"/>
    <property type="molecule type" value="Genomic_DNA"/>
</dbReference>
<dbReference type="InterPro" id="IPR013319">
    <property type="entry name" value="GH11/12"/>
</dbReference>
<keyword evidence="2" id="KW-0378">Hydrolase</keyword>
<dbReference type="OrthoDB" id="89349at2759"/>
<evidence type="ECO:0000256" key="2">
    <source>
        <dbReference type="RuleBase" id="RU361163"/>
    </source>
</evidence>
<evidence type="ECO:0000256" key="3">
    <source>
        <dbReference type="SAM" id="MobiDB-lite"/>
    </source>
</evidence>
<dbReference type="Pfam" id="PF01670">
    <property type="entry name" value="Glyco_hydro_12"/>
    <property type="match status" value="1"/>
</dbReference>
<comment type="similarity">
    <text evidence="1 2">Belongs to the glycosyl hydrolase 12 (cellulase H) family.</text>
</comment>
<accession>A0A4Q4SRU2</accession>
<keyword evidence="6" id="KW-1185">Reference proteome</keyword>
<dbReference type="InterPro" id="IPR013320">
    <property type="entry name" value="ConA-like_dom_sf"/>
</dbReference>
<gene>
    <name evidence="5" type="ORF">DL764_010920</name>
</gene>
<dbReference type="GO" id="GO:0008810">
    <property type="term" value="F:cellulase activity"/>
    <property type="evidence" value="ECO:0007669"/>
    <property type="project" value="InterPro"/>
</dbReference>
<dbReference type="AlphaFoldDB" id="A0A4Q4SRU2"/>
<keyword evidence="2" id="KW-0624">Polysaccharide degradation</keyword>
<dbReference type="GO" id="GO:0000272">
    <property type="term" value="P:polysaccharide catabolic process"/>
    <property type="evidence" value="ECO:0007669"/>
    <property type="project" value="UniProtKB-KW"/>
</dbReference>
<evidence type="ECO:0000313" key="6">
    <source>
        <dbReference type="Proteomes" id="UP000293360"/>
    </source>
</evidence>
<organism evidence="5 6">
    <name type="scientific">Monosporascus ibericus</name>
    <dbReference type="NCBI Taxonomy" id="155417"/>
    <lineage>
        <taxon>Eukaryota</taxon>
        <taxon>Fungi</taxon>
        <taxon>Dikarya</taxon>
        <taxon>Ascomycota</taxon>
        <taxon>Pezizomycotina</taxon>
        <taxon>Sordariomycetes</taxon>
        <taxon>Xylariomycetidae</taxon>
        <taxon>Xylariales</taxon>
        <taxon>Xylariales incertae sedis</taxon>
        <taxon>Monosporascus</taxon>
    </lineage>
</organism>
<feature type="region of interest" description="Disordered" evidence="3">
    <location>
        <begin position="82"/>
        <end position="141"/>
    </location>
</feature>
<evidence type="ECO:0000256" key="1">
    <source>
        <dbReference type="ARBA" id="ARBA00005519"/>
    </source>
</evidence>
<evidence type="ECO:0000256" key="4">
    <source>
        <dbReference type="SAM" id="SignalP"/>
    </source>
</evidence>